<evidence type="ECO:0000313" key="5">
    <source>
        <dbReference type="Proteomes" id="UP000472268"/>
    </source>
</evidence>
<dbReference type="PANTHER" id="PTHR11387">
    <property type="entry name" value="CYTOCHROME C OXIDASE SUBUNIT 6B"/>
    <property type="match status" value="1"/>
</dbReference>
<dbReference type="GO" id="GO:0005739">
    <property type="term" value="C:mitochondrion"/>
    <property type="evidence" value="ECO:0007669"/>
    <property type="project" value="UniProtKB-SubCell"/>
</dbReference>
<reference evidence="4" key="2">
    <citation type="submission" date="2025-08" db="UniProtKB">
        <authorList>
            <consortium name="Ensembl"/>
        </authorList>
    </citation>
    <scope>IDENTIFICATION</scope>
</reference>
<name>A0A673TF61_SURSU</name>
<accession>A0A673TF61</accession>
<reference evidence="4" key="3">
    <citation type="submission" date="2025-09" db="UniProtKB">
        <authorList>
            <consortium name="Ensembl"/>
        </authorList>
    </citation>
    <scope>IDENTIFICATION</scope>
</reference>
<organism evidence="4 5">
    <name type="scientific">Suricata suricatta</name>
    <name type="common">Meerkat</name>
    <dbReference type="NCBI Taxonomy" id="37032"/>
    <lineage>
        <taxon>Eukaryota</taxon>
        <taxon>Metazoa</taxon>
        <taxon>Chordata</taxon>
        <taxon>Craniata</taxon>
        <taxon>Vertebrata</taxon>
        <taxon>Euteleostomi</taxon>
        <taxon>Mammalia</taxon>
        <taxon>Eutheria</taxon>
        <taxon>Laurasiatheria</taxon>
        <taxon>Carnivora</taxon>
        <taxon>Feliformia</taxon>
        <taxon>Herpestidae</taxon>
        <taxon>Suricata</taxon>
    </lineage>
</organism>
<dbReference type="Gene3D" id="1.10.10.140">
    <property type="entry name" value="Cytochrome c oxidase, subunit VIb"/>
    <property type="match status" value="1"/>
</dbReference>
<dbReference type="InterPro" id="IPR036549">
    <property type="entry name" value="CX6/COA6-like_sf"/>
</dbReference>
<dbReference type="GO" id="GO:0045277">
    <property type="term" value="C:respiratory chain complex IV"/>
    <property type="evidence" value="ECO:0007669"/>
    <property type="project" value="InterPro"/>
</dbReference>
<dbReference type="SUPFAM" id="SSF47694">
    <property type="entry name" value="Cytochrome c oxidase subunit h"/>
    <property type="match status" value="1"/>
</dbReference>
<dbReference type="Proteomes" id="UP000472268">
    <property type="component" value="Chromosome 7"/>
</dbReference>
<evidence type="ECO:0000256" key="1">
    <source>
        <dbReference type="ARBA" id="ARBA00004173"/>
    </source>
</evidence>
<sequence length="82" mass="8896">MFGLLYLTGNQQKPNGGPGGGEEGKRTAAFDSRFSSQSQTRNCCQNYLDFHCCKKTMTGLLGKSEQGGERGPGYMVIPTLRS</sequence>
<feature type="region of interest" description="Disordered" evidence="3">
    <location>
        <begin position="63"/>
        <end position="82"/>
    </location>
</feature>
<reference evidence="4 5" key="1">
    <citation type="submission" date="2019-05" db="EMBL/GenBank/DDBJ databases">
        <title>A Chromosome-scale Meerkat (S. suricatta) Genome Assembly.</title>
        <authorList>
            <person name="Dudchenko O."/>
            <person name="Lieberman Aiden E."/>
            <person name="Tung J."/>
            <person name="Barreiro L.B."/>
            <person name="Clutton-Brock T.H."/>
        </authorList>
    </citation>
    <scope>NUCLEOTIDE SEQUENCE [LARGE SCALE GENOMIC DNA]</scope>
</reference>
<feature type="region of interest" description="Disordered" evidence="3">
    <location>
        <begin position="1"/>
        <end position="33"/>
    </location>
</feature>
<keyword evidence="5" id="KW-1185">Reference proteome</keyword>
<evidence type="ECO:0000313" key="4">
    <source>
        <dbReference type="Ensembl" id="ENSSSUP00005007626.1"/>
    </source>
</evidence>
<dbReference type="InterPro" id="IPR003213">
    <property type="entry name" value="Cyt_c_oxidase_su6B"/>
</dbReference>
<dbReference type="Ensembl" id="ENSSSUT00005008804.1">
    <property type="protein sequence ID" value="ENSSSUP00005007626.1"/>
    <property type="gene ID" value="ENSSSUG00005004953.1"/>
</dbReference>
<proteinExistence type="predicted"/>
<keyword evidence="2" id="KW-0496">Mitochondrion</keyword>
<evidence type="ECO:0000256" key="3">
    <source>
        <dbReference type="SAM" id="MobiDB-lite"/>
    </source>
</evidence>
<comment type="subcellular location">
    <subcellularLocation>
        <location evidence="1">Mitochondrion</location>
    </subcellularLocation>
</comment>
<protein>
    <submittedName>
        <fullName evidence="4">Uncharacterized protein</fullName>
    </submittedName>
</protein>
<evidence type="ECO:0000256" key="2">
    <source>
        <dbReference type="ARBA" id="ARBA00023128"/>
    </source>
</evidence>
<dbReference type="AlphaFoldDB" id="A0A673TF61"/>